<dbReference type="Pfam" id="PF13469">
    <property type="entry name" value="Sulfotransfer_3"/>
    <property type="match status" value="1"/>
</dbReference>
<evidence type="ECO:0000313" key="1">
    <source>
        <dbReference type="EMBL" id="KAH7975754.1"/>
    </source>
</evidence>
<dbReference type="SUPFAM" id="SSF52540">
    <property type="entry name" value="P-loop containing nucleoside triphosphate hydrolases"/>
    <property type="match status" value="1"/>
</dbReference>
<dbReference type="GO" id="GO:0001517">
    <property type="term" value="F:N-acetylglucosamine 6-O-sulfotransferase activity"/>
    <property type="evidence" value="ECO:0007669"/>
    <property type="project" value="TreeGrafter"/>
</dbReference>
<dbReference type="GO" id="GO:0006044">
    <property type="term" value="P:N-acetylglucosamine metabolic process"/>
    <property type="evidence" value="ECO:0007669"/>
    <property type="project" value="TreeGrafter"/>
</dbReference>
<proteinExistence type="predicted"/>
<keyword evidence="2" id="KW-1185">Reference proteome</keyword>
<comment type="caution">
    <text evidence="1">The sequence shown here is derived from an EMBL/GenBank/DDBJ whole genome shotgun (WGS) entry which is preliminary data.</text>
</comment>
<evidence type="ECO:0008006" key="3">
    <source>
        <dbReference type="Google" id="ProtNLM"/>
    </source>
</evidence>
<sequence length="307" mass="35440">MKAELLKQFAVTYPQQKPSKVRRILEVAYFRSGSSFLGQLLSANPRTFYHYEPLRTLPASSRLYGREALRGLEYITDFFGCDFVNHSDQLRLGTKNPHPFRQNTFLWSICKGVKRVCLDPEFLSAVCKTAPMQVMKVVRIGMDSVRRYLLDGPMEIAKELRVIHLVRDPRAVWLSRRRRPWCRRSADCSSATVLCNEMNHDLDAFENISRQFPGRAIQVRFEDLALDTLNVTSKMYNALGLPLTMSVGQFIESHTHETNVKVQRHPYATSRNSKDVINAWKRKIRPDDALHINKACGHVIKRLGYEL</sequence>
<dbReference type="EMBL" id="JABSTV010001246">
    <property type="protein sequence ID" value="KAH7975754.1"/>
    <property type="molecule type" value="Genomic_DNA"/>
</dbReference>
<organism evidence="1 2">
    <name type="scientific">Rhipicephalus sanguineus</name>
    <name type="common">Brown dog tick</name>
    <name type="synonym">Ixodes sanguineus</name>
    <dbReference type="NCBI Taxonomy" id="34632"/>
    <lineage>
        <taxon>Eukaryota</taxon>
        <taxon>Metazoa</taxon>
        <taxon>Ecdysozoa</taxon>
        <taxon>Arthropoda</taxon>
        <taxon>Chelicerata</taxon>
        <taxon>Arachnida</taxon>
        <taxon>Acari</taxon>
        <taxon>Parasitiformes</taxon>
        <taxon>Ixodida</taxon>
        <taxon>Ixodoidea</taxon>
        <taxon>Ixodidae</taxon>
        <taxon>Rhipicephalinae</taxon>
        <taxon>Rhipicephalus</taxon>
        <taxon>Rhipicephalus</taxon>
    </lineage>
</organism>
<dbReference type="InterPro" id="IPR051135">
    <property type="entry name" value="Gal/GlcNAc/GalNAc_ST"/>
</dbReference>
<gene>
    <name evidence="1" type="ORF">HPB52_004925</name>
</gene>
<dbReference type="PANTHER" id="PTHR10704:SF44">
    <property type="entry name" value="LD35051P-RELATED"/>
    <property type="match status" value="1"/>
</dbReference>
<dbReference type="VEuPathDB" id="VectorBase:RSAN_029372"/>
<dbReference type="InterPro" id="IPR027417">
    <property type="entry name" value="P-loop_NTPase"/>
</dbReference>
<reference evidence="1" key="2">
    <citation type="submission" date="2021-09" db="EMBL/GenBank/DDBJ databases">
        <authorList>
            <person name="Jia N."/>
            <person name="Wang J."/>
            <person name="Shi W."/>
            <person name="Du L."/>
            <person name="Sun Y."/>
            <person name="Zhan W."/>
            <person name="Jiang J."/>
            <person name="Wang Q."/>
            <person name="Zhang B."/>
            <person name="Ji P."/>
            <person name="Sakyi L.B."/>
            <person name="Cui X."/>
            <person name="Yuan T."/>
            <person name="Jiang B."/>
            <person name="Yang W."/>
            <person name="Lam T.T.-Y."/>
            <person name="Chang Q."/>
            <person name="Ding S."/>
            <person name="Wang X."/>
            <person name="Zhu J."/>
            <person name="Ruan X."/>
            <person name="Zhao L."/>
            <person name="Wei J."/>
            <person name="Que T."/>
            <person name="Du C."/>
            <person name="Cheng J."/>
            <person name="Dai P."/>
            <person name="Han X."/>
            <person name="Huang E."/>
            <person name="Gao Y."/>
            <person name="Liu J."/>
            <person name="Shao H."/>
            <person name="Ye R."/>
            <person name="Li L."/>
            <person name="Wei W."/>
            <person name="Wang X."/>
            <person name="Wang C."/>
            <person name="Huo Q."/>
            <person name="Li W."/>
            <person name="Guo W."/>
            <person name="Chen H."/>
            <person name="Chen S."/>
            <person name="Zhou L."/>
            <person name="Zhou L."/>
            <person name="Ni X."/>
            <person name="Tian J."/>
            <person name="Zhou Y."/>
            <person name="Sheng Y."/>
            <person name="Liu T."/>
            <person name="Pan Y."/>
            <person name="Xia L."/>
            <person name="Li J."/>
            <person name="Zhao F."/>
            <person name="Cao W."/>
        </authorList>
    </citation>
    <scope>NUCLEOTIDE SEQUENCE</scope>
    <source>
        <strain evidence="1">Rsan-2018</strain>
        <tissue evidence="1">Larvae</tissue>
    </source>
</reference>
<protein>
    <recommendedName>
        <fullName evidence="3">Sulfotransferase</fullName>
    </recommendedName>
</protein>
<dbReference type="GO" id="GO:0006790">
    <property type="term" value="P:sulfur compound metabolic process"/>
    <property type="evidence" value="ECO:0007669"/>
    <property type="project" value="TreeGrafter"/>
</dbReference>
<evidence type="ECO:0000313" key="2">
    <source>
        <dbReference type="Proteomes" id="UP000821837"/>
    </source>
</evidence>
<accession>A0A9D4QEL4</accession>
<name>A0A9D4QEL4_RHISA</name>
<dbReference type="Proteomes" id="UP000821837">
    <property type="component" value="Chromosome 10"/>
</dbReference>
<dbReference type="Gene3D" id="3.40.50.300">
    <property type="entry name" value="P-loop containing nucleotide triphosphate hydrolases"/>
    <property type="match status" value="1"/>
</dbReference>
<reference evidence="1" key="1">
    <citation type="journal article" date="2020" name="Cell">
        <title>Large-Scale Comparative Analyses of Tick Genomes Elucidate Their Genetic Diversity and Vector Capacities.</title>
        <authorList>
            <consortium name="Tick Genome and Microbiome Consortium (TIGMIC)"/>
            <person name="Jia N."/>
            <person name="Wang J."/>
            <person name="Shi W."/>
            <person name="Du L."/>
            <person name="Sun Y."/>
            <person name="Zhan W."/>
            <person name="Jiang J.F."/>
            <person name="Wang Q."/>
            <person name="Zhang B."/>
            <person name="Ji P."/>
            <person name="Bell-Sakyi L."/>
            <person name="Cui X.M."/>
            <person name="Yuan T.T."/>
            <person name="Jiang B.G."/>
            <person name="Yang W.F."/>
            <person name="Lam T.T."/>
            <person name="Chang Q.C."/>
            <person name="Ding S.J."/>
            <person name="Wang X.J."/>
            <person name="Zhu J.G."/>
            <person name="Ruan X.D."/>
            <person name="Zhao L."/>
            <person name="Wei J.T."/>
            <person name="Ye R.Z."/>
            <person name="Que T.C."/>
            <person name="Du C.H."/>
            <person name="Zhou Y.H."/>
            <person name="Cheng J.X."/>
            <person name="Dai P.F."/>
            <person name="Guo W.B."/>
            <person name="Han X.H."/>
            <person name="Huang E.J."/>
            <person name="Li L.F."/>
            <person name="Wei W."/>
            <person name="Gao Y.C."/>
            <person name="Liu J.Z."/>
            <person name="Shao H.Z."/>
            <person name="Wang X."/>
            <person name="Wang C.C."/>
            <person name="Yang T.C."/>
            <person name="Huo Q.B."/>
            <person name="Li W."/>
            <person name="Chen H.Y."/>
            <person name="Chen S.E."/>
            <person name="Zhou L.G."/>
            <person name="Ni X.B."/>
            <person name="Tian J.H."/>
            <person name="Sheng Y."/>
            <person name="Liu T."/>
            <person name="Pan Y.S."/>
            <person name="Xia L.Y."/>
            <person name="Li J."/>
            <person name="Zhao F."/>
            <person name="Cao W.C."/>
        </authorList>
    </citation>
    <scope>NUCLEOTIDE SEQUENCE</scope>
    <source>
        <strain evidence="1">Rsan-2018</strain>
    </source>
</reference>
<dbReference type="AlphaFoldDB" id="A0A9D4QEL4"/>
<dbReference type="PANTHER" id="PTHR10704">
    <property type="entry name" value="CARBOHYDRATE SULFOTRANSFERASE"/>
    <property type="match status" value="1"/>
</dbReference>